<feature type="compositionally biased region" description="Low complexity" evidence="1">
    <location>
        <begin position="189"/>
        <end position="201"/>
    </location>
</feature>
<keyword evidence="3" id="KW-1185">Reference proteome</keyword>
<dbReference type="RefSeq" id="WP_143121093.1">
    <property type="nucleotide sequence ID" value="NZ_FOQY01000022.1"/>
</dbReference>
<gene>
    <name evidence="2" type="ORF">SAMN05216275_12237</name>
</gene>
<dbReference type="GeneID" id="96301140"/>
<dbReference type="AlphaFoldDB" id="A0A1I3YHG8"/>
<feature type="region of interest" description="Disordered" evidence="1">
    <location>
        <begin position="1"/>
        <end position="206"/>
    </location>
</feature>
<dbReference type="Proteomes" id="UP000199111">
    <property type="component" value="Unassembled WGS sequence"/>
</dbReference>
<evidence type="ECO:0000313" key="3">
    <source>
        <dbReference type="Proteomes" id="UP000199111"/>
    </source>
</evidence>
<dbReference type="EMBL" id="FOQY01000022">
    <property type="protein sequence ID" value="SFK31308.1"/>
    <property type="molecule type" value="Genomic_DNA"/>
</dbReference>
<feature type="compositionally biased region" description="Pro residues" evidence="1">
    <location>
        <begin position="66"/>
        <end position="88"/>
    </location>
</feature>
<accession>A0A1I3YHG8</accession>
<name>A0A1I3YHG8_9ACTN</name>
<sequence>MTGTPHPENEGRPDWFTPQENRSPAEPRPPAETWPAGETWPPAESSPSPTPGAHSGRPPASGAHTGPPPVPGGRPPMPENRPPAPARPAPARTPGRRREAPRRRSGGTPPPQAPVDAGWTPGPRRTFSDEQVWPPVPKPAGEPPGASTQPFPAVPGPPLPRPVTPGVLGAGSGAATGTGTAAEAVPGDRAPATPGEAAAAAPVPPPRRRTALRVGGAVLAVAVAMGIPTWHGYVFYRSGNPAYQVHTVAAGGTGTLMNVAWKVGVEQTDSLPGARPIKADQRWLKIKVTRTSLNTEGVIRRGDPEIKVKHPDGRAWQTEVVDRSLPVEVKDHKVGVGYDYNVVSLVPEQVAGEVEVEVLPSTIRVPLEEESVEDLFKRAGTEKTEPQDQVLLFRR</sequence>
<reference evidence="3" key="1">
    <citation type="submission" date="2016-10" db="EMBL/GenBank/DDBJ databases">
        <authorList>
            <person name="Varghese N."/>
            <person name="Submissions S."/>
        </authorList>
    </citation>
    <scope>NUCLEOTIDE SEQUENCE [LARGE SCALE GENOMIC DNA]</scope>
    <source>
        <strain evidence="3">CGMCC 4.2126</strain>
    </source>
</reference>
<protein>
    <submittedName>
        <fullName evidence="2">Uncharacterized protein</fullName>
    </submittedName>
</protein>
<organism evidence="2 3">
    <name type="scientific">Streptosporangium canum</name>
    <dbReference type="NCBI Taxonomy" id="324952"/>
    <lineage>
        <taxon>Bacteria</taxon>
        <taxon>Bacillati</taxon>
        <taxon>Actinomycetota</taxon>
        <taxon>Actinomycetes</taxon>
        <taxon>Streptosporangiales</taxon>
        <taxon>Streptosporangiaceae</taxon>
        <taxon>Streptosporangium</taxon>
    </lineage>
</organism>
<evidence type="ECO:0000256" key="1">
    <source>
        <dbReference type="SAM" id="MobiDB-lite"/>
    </source>
</evidence>
<evidence type="ECO:0000313" key="2">
    <source>
        <dbReference type="EMBL" id="SFK31308.1"/>
    </source>
</evidence>
<proteinExistence type="predicted"/>
<feature type="compositionally biased region" description="Pro residues" evidence="1">
    <location>
        <begin position="152"/>
        <end position="163"/>
    </location>
</feature>